<feature type="repeat" description="TPR" evidence="3">
    <location>
        <begin position="85"/>
        <end position="118"/>
    </location>
</feature>
<keyword evidence="1" id="KW-0677">Repeat</keyword>
<dbReference type="InterPro" id="IPR050498">
    <property type="entry name" value="Ycf3"/>
</dbReference>
<name>A0A370QJM2_9FLAO</name>
<dbReference type="RefSeq" id="WP_115122248.1">
    <property type="nucleotide sequence ID" value="NZ_QRAO01000001.1"/>
</dbReference>
<evidence type="ECO:0000256" key="2">
    <source>
        <dbReference type="ARBA" id="ARBA00022803"/>
    </source>
</evidence>
<dbReference type="PROSITE" id="PS50005">
    <property type="entry name" value="TPR"/>
    <property type="match status" value="2"/>
</dbReference>
<dbReference type="SUPFAM" id="SSF81901">
    <property type="entry name" value="HCP-like"/>
    <property type="match status" value="1"/>
</dbReference>
<keyword evidence="2 3" id="KW-0802">TPR repeat</keyword>
<evidence type="ECO:0000313" key="4">
    <source>
        <dbReference type="EMBL" id="RDK88555.1"/>
    </source>
</evidence>
<evidence type="ECO:0000256" key="3">
    <source>
        <dbReference type="PROSITE-ProRule" id="PRU00339"/>
    </source>
</evidence>
<dbReference type="Pfam" id="PF13174">
    <property type="entry name" value="TPR_6"/>
    <property type="match status" value="1"/>
</dbReference>
<dbReference type="SMART" id="SM00028">
    <property type="entry name" value="TPR"/>
    <property type="match status" value="5"/>
</dbReference>
<protein>
    <submittedName>
        <fullName evidence="4">Tfp pilus assembly protein PilF</fullName>
    </submittedName>
</protein>
<sequence>MRIAKKISLTFIGTFFSAISLIAQENEIKGEDSATVNEDLGTVTDAFQENFFEALKQKGIENHELALDALVKAERAANGNKENLSVISFERGKNLAALNRYDEAEASFNSVLAVQPENIDVQEALYDVYYKTRNYDKAIPLVQKLIKEDEDYKEDLVSLYNRTKQYDKALELLDELDESWGESTYRNALRRNIYKVTGNSEGAISNLQEKIDENPKNEQDYLNLIFLYSEQGDTQKAFSTAKELLKNQPKSELVHLALYKFYLDEGEKEKAFESMNIVFNSSKIEKESKYKVLADFIGFVNENPSYEENVEKVVTSFNNDGSGEVYETLGKYYTSKGQQDVALSFYEKGVALDNDNYSLLKNTLLLQIELQKNTEAAILSEEALATFPAQAFLYLLNGVANNRLGEHDTAIESLETGLDFLLDDPQVERDFYDQLRVAFDAKGDANKAASYKLKAAQIKLDN</sequence>
<dbReference type="Gene3D" id="1.25.40.10">
    <property type="entry name" value="Tetratricopeptide repeat domain"/>
    <property type="match status" value="3"/>
</dbReference>
<reference evidence="4 5" key="1">
    <citation type="submission" date="2018-07" db="EMBL/GenBank/DDBJ databases">
        <title>Genomic Encyclopedia of Type Strains, Phase IV (KMG-IV): sequencing the most valuable type-strain genomes for metagenomic binning, comparative biology and taxonomic classification.</title>
        <authorList>
            <person name="Goeker M."/>
        </authorList>
    </citation>
    <scope>NUCLEOTIDE SEQUENCE [LARGE SCALE GENOMIC DNA]</scope>
    <source>
        <strain evidence="4 5">DSM 101478</strain>
    </source>
</reference>
<dbReference type="Proteomes" id="UP000255317">
    <property type="component" value="Unassembled WGS sequence"/>
</dbReference>
<dbReference type="InterPro" id="IPR019734">
    <property type="entry name" value="TPR_rpt"/>
</dbReference>
<dbReference type="InterPro" id="IPR011990">
    <property type="entry name" value="TPR-like_helical_dom_sf"/>
</dbReference>
<evidence type="ECO:0000256" key="1">
    <source>
        <dbReference type="ARBA" id="ARBA00022737"/>
    </source>
</evidence>
<dbReference type="EMBL" id="QRAO01000001">
    <property type="protein sequence ID" value="RDK88555.1"/>
    <property type="molecule type" value="Genomic_DNA"/>
</dbReference>
<dbReference type="PANTHER" id="PTHR44858">
    <property type="entry name" value="TETRATRICOPEPTIDE REPEAT PROTEIN 6"/>
    <property type="match status" value="1"/>
</dbReference>
<dbReference type="PANTHER" id="PTHR44858:SF1">
    <property type="entry name" value="UDP-N-ACETYLGLUCOSAMINE--PEPTIDE N-ACETYLGLUCOSAMINYLTRANSFERASE SPINDLY-RELATED"/>
    <property type="match status" value="1"/>
</dbReference>
<dbReference type="OrthoDB" id="1465784at2"/>
<evidence type="ECO:0000313" key="5">
    <source>
        <dbReference type="Proteomes" id="UP000255317"/>
    </source>
</evidence>
<keyword evidence="5" id="KW-1185">Reference proteome</keyword>
<comment type="caution">
    <text evidence="4">The sequence shown here is derived from an EMBL/GenBank/DDBJ whole genome shotgun (WGS) entry which is preliminary data.</text>
</comment>
<feature type="repeat" description="TPR" evidence="3">
    <location>
        <begin position="323"/>
        <end position="356"/>
    </location>
</feature>
<accession>A0A370QJM2</accession>
<dbReference type="AlphaFoldDB" id="A0A370QJM2"/>
<dbReference type="Pfam" id="PF13181">
    <property type="entry name" value="TPR_8"/>
    <property type="match status" value="1"/>
</dbReference>
<gene>
    <name evidence="4" type="ORF">C8D94_101429</name>
</gene>
<proteinExistence type="predicted"/>
<dbReference type="Pfam" id="PF14559">
    <property type="entry name" value="TPR_19"/>
    <property type="match status" value="1"/>
</dbReference>
<organism evidence="4 5">
    <name type="scientific">Marinirhabdus gelatinilytica</name>
    <dbReference type="NCBI Taxonomy" id="1703343"/>
    <lineage>
        <taxon>Bacteria</taxon>
        <taxon>Pseudomonadati</taxon>
        <taxon>Bacteroidota</taxon>
        <taxon>Flavobacteriia</taxon>
        <taxon>Flavobacteriales</taxon>
        <taxon>Flavobacteriaceae</taxon>
    </lineage>
</organism>
<dbReference type="SUPFAM" id="SSF48452">
    <property type="entry name" value="TPR-like"/>
    <property type="match status" value="1"/>
</dbReference>